<dbReference type="EMBL" id="LGUP01000383">
    <property type="protein sequence ID" value="KOG12113.1"/>
    <property type="molecule type" value="Genomic_DNA"/>
</dbReference>
<dbReference type="PATRIC" id="fig|1938.6.peg.7017"/>
<gene>
    <name evidence="1" type="ORF">ADK34_32635</name>
</gene>
<dbReference type="OrthoDB" id="4262501at2"/>
<reference evidence="1 2" key="1">
    <citation type="submission" date="2015-06" db="EMBL/GenBank/DDBJ databases">
        <authorList>
            <person name="Hoefler B.C."/>
            <person name="Straight P.D."/>
        </authorList>
    </citation>
    <scope>NUCLEOTIDE SEQUENCE [LARGE SCALE GENOMIC DNA]</scope>
    <source>
        <strain evidence="1 2">NRRL 3427</strain>
    </source>
</reference>
<accession>A0A0L8JEL4</accession>
<dbReference type="RefSeq" id="WP_033206636.1">
    <property type="nucleotide sequence ID" value="NZ_LGUP01000383.1"/>
</dbReference>
<evidence type="ECO:0000313" key="1">
    <source>
        <dbReference type="EMBL" id="KOG12113.1"/>
    </source>
</evidence>
<dbReference type="AlphaFoldDB" id="A0A0L8JEL4"/>
<evidence type="ECO:0000313" key="2">
    <source>
        <dbReference type="Proteomes" id="UP000037023"/>
    </source>
</evidence>
<protein>
    <submittedName>
        <fullName evidence="1">Uncharacterized protein</fullName>
    </submittedName>
</protein>
<dbReference type="Proteomes" id="UP000037023">
    <property type="component" value="Unassembled WGS sequence"/>
</dbReference>
<name>A0A0L8JEL4_STRVR</name>
<comment type="caution">
    <text evidence="1">The sequence shown here is derived from an EMBL/GenBank/DDBJ whole genome shotgun (WGS) entry which is preliminary data.</text>
</comment>
<sequence>MLPESTNGAGGTSGGGLAVPMAWLCAEYLADEVLRAAALVAPGSLEYRAGLRALALTVHLSEGPDGPSVGWAAGDVDAWLRRTAYDRPWPPWVEERLAARRASGGDGPDLALAHTAWRLLRDTWVLAADLDGRAVGGDASPVDEDDQVWLPAWKLGLPLAHLSLHLR</sequence>
<organism evidence="1 2">
    <name type="scientific">Streptomyces viridochromogenes</name>
    <dbReference type="NCBI Taxonomy" id="1938"/>
    <lineage>
        <taxon>Bacteria</taxon>
        <taxon>Bacillati</taxon>
        <taxon>Actinomycetota</taxon>
        <taxon>Actinomycetes</taxon>
        <taxon>Kitasatosporales</taxon>
        <taxon>Streptomycetaceae</taxon>
        <taxon>Streptomyces</taxon>
    </lineage>
</organism>
<proteinExistence type="predicted"/>